<feature type="compositionally biased region" description="Polar residues" evidence="1">
    <location>
        <begin position="41"/>
        <end position="50"/>
    </location>
</feature>
<dbReference type="AlphaFoldDB" id="A0AB33K273"/>
<proteinExistence type="predicted"/>
<protein>
    <submittedName>
        <fullName evidence="2">Uncharacterized protein</fullName>
    </submittedName>
</protein>
<gene>
    <name evidence="2" type="ORF">KCMC57_39570</name>
</gene>
<feature type="region of interest" description="Disordered" evidence="1">
    <location>
        <begin position="1"/>
        <end position="78"/>
    </location>
</feature>
<organism evidence="2">
    <name type="scientific">Kitasatospora sp. CMC57</name>
    <dbReference type="NCBI Taxonomy" id="3231513"/>
    <lineage>
        <taxon>Bacteria</taxon>
        <taxon>Bacillati</taxon>
        <taxon>Actinomycetota</taxon>
        <taxon>Actinomycetes</taxon>
        <taxon>Kitasatosporales</taxon>
        <taxon>Streptomycetaceae</taxon>
        <taxon>Kitasatospora</taxon>
    </lineage>
</organism>
<sequence length="78" mass="8256">MLAEHLAGLGGTRASGHQGSFGSAAGRLGGKRKDRLRTGLSQGTEKSGSTGRRRLTSEDRPRFGHPFPGCETNHAPRD</sequence>
<reference evidence="2" key="1">
    <citation type="submission" date="2024-07" db="EMBL/GenBank/DDBJ databases">
        <title>Complete genome sequences of cellulolytic bacteria, Kitasatospora sp. CMC57 and Streptomyces sp. CMC78, isolated from Japanese agricultural soil.</title>
        <authorList>
            <person name="Hashimoto T."/>
            <person name="Ito M."/>
            <person name="Iwamoto M."/>
            <person name="Fukahori D."/>
            <person name="Shoda T."/>
            <person name="Sakoda M."/>
            <person name="Morohoshi T."/>
            <person name="Mitsuboshi M."/>
            <person name="Nishizawa T."/>
        </authorList>
    </citation>
    <scope>NUCLEOTIDE SEQUENCE</scope>
    <source>
        <strain evidence="2">CMC57</strain>
    </source>
</reference>
<accession>A0AB33K273</accession>
<evidence type="ECO:0000256" key="1">
    <source>
        <dbReference type="SAM" id="MobiDB-lite"/>
    </source>
</evidence>
<dbReference type="EMBL" id="AP035881">
    <property type="protein sequence ID" value="BFP47589.1"/>
    <property type="molecule type" value="Genomic_DNA"/>
</dbReference>
<name>A0AB33K273_9ACTN</name>
<evidence type="ECO:0000313" key="2">
    <source>
        <dbReference type="EMBL" id="BFP47589.1"/>
    </source>
</evidence>